<dbReference type="EMBL" id="JBHLZF010000002">
    <property type="protein sequence ID" value="MFB9898670.1"/>
    <property type="molecule type" value="Genomic_DNA"/>
</dbReference>
<sequence>MPSPNEDIENLKEDIKSNINQWSDLEYKIGQYTSVFPDSGKRRMINIQLDLAKNLKNYLKGVSESMPITKGSGLLSLSDDLGNPDKYLTKRENKQLVEFYNSINSSSSFVHIITLNYTSFIENLLGVQTGIVLDLQPSGFNGKTVSINKILHLHEKLEGNILIGVNDESQIANEAFRTDPTLKEILIKPVANQMFGTDVDEECESIIDTTNLFVLFGVSLGDTDRKWWERIASRLQQDRARMLIFHHDTNFEGAYLMGEEKRSVQEKFLEQTSLDQDWCKVLQERIFVAPNTNMFGKVRQSILNSKGVTVSIKPNKIAKG</sequence>
<accession>A0ABV5ZP60</accession>
<keyword evidence="2" id="KW-1185">Reference proteome</keyword>
<comment type="caution">
    <text evidence="1">The sequence shown here is derived from an EMBL/GenBank/DDBJ whole genome shotgun (WGS) entry which is preliminary data.</text>
</comment>
<proteinExistence type="predicted"/>
<protein>
    <submittedName>
        <fullName evidence="1">AbiH family protein</fullName>
    </submittedName>
</protein>
<dbReference type="InterPro" id="IPR025935">
    <property type="entry name" value="AbiH"/>
</dbReference>
<dbReference type="RefSeq" id="WP_390183302.1">
    <property type="nucleotide sequence ID" value="NZ_JBHLZF010000002.1"/>
</dbReference>
<reference evidence="1 2" key="1">
    <citation type="submission" date="2024-09" db="EMBL/GenBank/DDBJ databases">
        <authorList>
            <person name="Sun Q."/>
            <person name="Mori K."/>
        </authorList>
    </citation>
    <scope>NUCLEOTIDE SEQUENCE [LARGE SCALE GENOMIC DNA]</scope>
    <source>
        <strain evidence="1 2">ATCC 51272</strain>
    </source>
</reference>
<evidence type="ECO:0000313" key="2">
    <source>
        <dbReference type="Proteomes" id="UP001589688"/>
    </source>
</evidence>
<name>A0ABV5ZP60_9BACT</name>
<gene>
    <name evidence="1" type="ORF">ACFFK8_12950</name>
</gene>
<dbReference type="Proteomes" id="UP001589688">
    <property type="component" value="Unassembled WGS sequence"/>
</dbReference>
<organism evidence="1 2">
    <name type="scientific">Hallella seregens ATCC 51272</name>
    <dbReference type="NCBI Taxonomy" id="1336250"/>
    <lineage>
        <taxon>Bacteria</taxon>
        <taxon>Pseudomonadati</taxon>
        <taxon>Bacteroidota</taxon>
        <taxon>Bacteroidia</taxon>
        <taxon>Bacteroidales</taxon>
        <taxon>Prevotellaceae</taxon>
        <taxon>Hallella</taxon>
    </lineage>
</organism>
<evidence type="ECO:0000313" key="1">
    <source>
        <dbReference type="EMBL" id="MFB9898670.1"/>
    </source>
</evidence>
<dbReference type="Pfam" id="PF14253">
    <property type="entry name" value="AbiH"/>
    <property type="match status" value="1"/>
</dbReference>